<dbReference type="InterPro" id="IPR011701">
    <property type="entry name" value="MFS"/>
</dbReference>
<evidence type="ECO:0000256" key="3">
    <source>
        <dbReference type="ARBA" id="ARBA00022475"/>
    </source>
</evidence>
<dbReference type="CDD" id="cd17369">
    <property type="entry name" value="MFS_ShiA_like"/>
    <property type="match status" value="1"/>
</dbReference>
<dbReference type="EMBL" id="JACCFJ010000001">
    <property type="protein sequence ID" value="NYI83537.1"/>
    <property type="molecule type" value="Genomic_DNA"/>
</dbReference>
<dbReference type="PANTHER" id="PTHR43045">
    <property type="entry name" value="SHIKIMATE TRANSPORTER"/>
    <property type="match status" value="1"/>
</dbReference>
<feature type="transmembrane region" description="Helical" evidence="7">
    <location>
        <begin position="249"/>
        <end position="271"/>
    </location>
</feature>
<evidence type="ECO:0000256" key="7">
    <source>
        <dbReference type="SAM" id="Phobius"/>
    </source>
</evidence>
<keyword evidence="6 7" id="KW-0472">Membrane</keyword>
<organism evidence="9 10">
    <name type="scientific">Saccharopolyspora hordei</name>
    <dbReference type="NCBI Taxonomy" id="1838"/>
    <lineage>
        <taxon>Bacteria</taxon>
        <taxon>Bacillati</taxon>
        <taxon>Actinomycetota</taxon>
        <taxon>Actinomycetes</taxon>
        <taxon>Pseudonocardiales</taxon>
        <taxon>Pseudonocardiaceae</taxon>
        <taxon>Saccharopolyspora</taxon>
    </lineage>
</organism>
<feature type="transmembrane region" description="Helical" evidence="7">
    <location>
        <begin position="315"/>
        <end position="333"/>
    </location>
</feature>
<evidence type="ECO:0000256" key="2">
    <source>
        <dbReference type="ARBA" id="ARBA00022448"/>
    </source>
</evidence>
<dbReference type="RefSeq" id="WP_179720084.1">
    <property type="nucleotide sequence ID" value="NZ_BAABFH010000001.1"/>
</dbReference>
<name>A0A853AR96_9PSEU</name>
<feature type="transmembrane region" description="Helical" evidence="7">
    <location>
        <begin position="55"/>
        <end position="78"/>
    </location>
</feature>
<feature type="transmembrane region" description="Helical" evidence="7">
    <location>
        <begin position="190"/>
        <end position="211"/>
    </location>
</feature>
<dbReference type="GO" id="GO:0022857">
    <property type="term" value="F:transmembrane transporter activity"/>
    <property type="evidence" value="ECO:0007669"/>
    <property type="project" value="InterPro"/>
</dbReference>
<comment type="caution">
    <text evidence="9">The sequence shown here is derived from an EMBL/GenBank/DDBJ whole genome shotgun (WGS) entry which is preliminary data.</text>
</comment>
<feature type="transmembrane region" description="Helical" evidence="7">
    <location>
        <begin position="17"/>
        <end position="43"/>
    </location>
</feature>
<sequence length="447" mass="47142">MTAGAPDGRAPGTPKKLLVAALIASSIEWYDFFIYATAAALVFGRQFFPEATPLIGVLLSFATFWAGFIARPIGGLVFGHLGDKIGRKPAVVTCLVMMGTATFLIGVLPGAATIGVAAPVLLVALRFLQGIAVGGQWGGIVLLLTENSGGRKRGMAGTFGQMGVPLGVIMGNVVFLAVGAVLSPEAFQAWGWRVPFLASAALAPVVLFIQLKIEDTPVFRELQARKEQQEQQVVRAPLMEVLRTHKRTVLLGAGLLFATNSIFYISISGLLDYGTRELGMQRQTLLTISLVSSVVGVVVIFLSGALSDRWGRRPLILVGAGLLALWAFPFFWLVDTATVLGVAVAAAVGSVGSSLTYGPLAAYLSELFEPRVRYSGASLAYQLAAILVSGGTPFIMTALLAATGTSASVSGYLLLMGLCTLVSAWLLRETRPRSTVEVRAREAAEAP</sequence>
<evidence type="ECO:0000256" key="6">
    <source>
        <dbReference type="ARBA" id="ARBA00023136"/>
    </source>
</evidence>
<feature type="transmembrane region" description="Helical" evidence="7">
    <location>
        <begin position="283"/>
        <end position="303"/>
    </location>
</feature>
<feature type="transmembrane region" description="Helical" evidence="7">
    <location>
        <begin position="120"/>
        <end position="144"/>
    </location>
</feature>
<evidence type="ECO:0000256" key="5">
    <source>
        <dbReference type="ARBA" id="ARBA00022989"/>
    </source>
</evidence>
<feature type="transmembrane region" description="Helical" evidence="7">
    <location>
        <begin position="90"/>
        <end position="114"/>
    </location>
</feature>
<evidence type="ECO:0000259" key="8">
    <source>
        <dbReference type="PROSITE" id="PS50850"/>
    </source>
</evidence>
<dbReference type="PROSITE" id="PS00217">
    <property type="entry name" value="SUGAR_TRANSPORT_2"/>
    <property type="match status" value="1"/>
</dbReference>
<evidence type="ECO:0000256" key="4">
    <source>
        <dbReference type="ARBA" id="ARBA00022692"/>
    </source>
</evidence>
<protein>
    <submittedName>
        <fullName evidence="9">MFS family permease</fullName>
    </submittedName>
</protein>
<reference evidence="9 10" key="1">
    <citation type="submission" date="2020-07" db="EMBL/GenBank/DDBJ databases">
        <title>Sequencing the genomes of 1000 actinobacteria strains.</title>
        <authorList>
            <person name="Klenk H.-P."/>
        </authorList>
    </citation>
    <scope>NUCLEOTIDE SEQUENCE [LARGE SCALE GENOMIC DNA]</scope>
    <source>
        <strain evidence="9 10">DSM 44065</strain>
    </source>
</reference>
<accession>A0A853AR96</accession>
<dbReference type="PANTHER" id="PTHR43045:SF1">
    <property type="entry name" value="SHIKIMATE TRANSPORTER"/>
    <property type="match status" value="1"/>
</dbReference>
<evidence type="ECO:0000313" key="10">
    <source>
        <dbReference type="Proteomes" id="UP000587002"/>
    </source>
</evidence>
<keyword evidence="2" id="KW-0813">Transport</keyword>
<dbReference type="InterPro" id="IPR036259">
    <property type="entry name" value="MFS_trans_sf"/>
</dbReference>
<keyword evidence="3" id="KW-1003">Cell membrane</keyword>
<dbReference type="Gene3D" id="1.20.1250.20">
    <property type="entry name" value="MFS general substrate transporter like domains"/>
    <property type="match status" value="2"/>
</dbReference>
<keyword evidence="5 7" id="KW-1133">Transmembrane helix</keyword>
<dbReference type="InterPro" id="IPR020846">
    <property type="entry name" value="MFS_dom"/>
</dbReference>
<dbReference type="GO" id="GO:0005886">
    <property type="term" value="C:plasma membrane"/>
    <property type="evidence" value="ECO:0007669"/>
    <property type="project" value="UniProtKB-SubCell"/>
</dbReference>
<feature type="transmembrane region" description="Helical" evidence="7">
    <location>
        <begin position="164"/>
        <end position="184"/>
    </location>
</feature>
<proteinExistence type="predicted"/>
<feature type="transmembrane region" description="Helical" evidence="7">
    <location>
        <begin position="339"/>
        <end position="358"/>
    </location>
</feature>
<feature type="transmembrane region" description="Helical" evidence="7">
    <location>
        <begin position="409"/>
        <end position="427"/>
    </location>
</feature>
<evidence type="ECO:0000313" key="9">
    <source>
        <dbReference type="EMBL" id="NYI83537.1"/>
    </source>
</evidence>
<dbReference type="Pfam" id="PF07690">
    <property type="entry name" value="MFS_1"/>
    <property type="match status" value="1"/>
</dbReference>
<evidence type="ECO:0000256" key="1">
    <source>
        <dbReference type="ARBA" id="ARBA00004651"/>
    </source>
</evidence>
<keyword evidence="4 7" id="KW-0812">Transmembrane</keyword>
<gene>
    <name evidence="9" type="ORF">HNR68_002167</name>
</gene>
<keyword evidence="10" id="KW-1185">Reference proteome</keyword>
<dbReference type="SUPFAM" id="SSF103473">
    <property type="entry name" value="MFS general substrate transporter"/>
    <property type="match status" value="1"/>
</dbReference>
<feature type="domain" description="Major facilitator superfamily (MFS) profile" evidence="8">
    <location>
        <begin position="17"/>
        <end position="435"/>
    </location>
</feature>
<feature type="transmembrane region" description="Helical" evidence="7">
    <location>
        <begin position="379"/>
        <end position="403"/>
    </location>
</feature>
<dbReference type="Proteomes" id="UP000587002">
    <property type="component" value="Unassembled WGS sequence"/>
</dbReference>
<dbReference type="AlphaFoldDB" id="A0A853AR96"/>
<dbReference type="InterPro" id="IPR005829">
    <property type="entry name" value="Sugar_transporter_CS"/>
</dbReference>
<comment type="subcellular location">
    <subcellularLocation>
        <location evidence="1">Cell membrane</location>
        <topology evidence="1">Multi-pass membrane protein</topology>
    </subcellularLocation>
</comment>
<dbReference type="PROSITE" id="PS50850">
    <property type="entry name" value="MFS"/>
    <property type="match status" value="1"/>
</dbReference>
<dbReference type="PROSITE" id="PS00216">
    <property type="entry name" value="SUGAR_TRANSPORT_1"/>
    <property type="match status" value="1"/>
</dbReference>